<dbReference type="EMBL" id="CP034459">
    <property type="protein sequence ID" value="QBM89543.1"/>
    <property type="molecule type" value="Genomic_DNA"/>
</dbReference>
<proteinExistence type="predicted"/>
<dbReference type="AlphaFoldDB" id="A0A4V1AEK6"/>
<feature type="region of interest" description="Disordered" evidence="1">
    <location>
        <begin position="12"/>
        <end position="45"/>
    </location>
</feature>
<accession>A0A4V1AEK6</accession>
<evidence type="ECO:0000313" key="2">
    <source>
        <dbReference type="EMBL" id="QBM89543.1"/>
    </source>
</evidence>
<dbReference type="Proteomes" id="UP000292447">
    <property type="component" value="Chromosome IV"/>
</dbReference>
<keyword evidence="3" id="KW-1185">Reference proteome</keyword>
<evidence type="ECO:0000256" key="1">
    <source>
        <dbReference type="SAM" id="MobiDB-lite"/>
    </source>
</evidence>
<organism evidence="2 3">
    <name type="scientific">Metschnikowia aff. pulcherrima</name>
    <dbReference type="NCBI Taxonomy" id="2163413"/>
    <lineage>
        <taxon>Eukaryota</taxon>
        <taxon>Fungi</taxon>
        <taxon>Dikarya</taxon>
        <taxon>Ascomycota</taxon>
        <taxon>Saccharomycotina</taxon>
        <taxon>Pichiomycetes</taxon>
        <taxon>Metschnikowiaceae</taxon>
        <taxon>Metschnikowia</taxon>
    </lineage>
</organism>
<evidence type="ECO:0000313" key="3">
    <source>
        <dbReference type="Proteomes" id="UP000292447"/>
    </source>
</evidence>
<sequence length="438" mass="49186">MSAFLMLAAAAPKKPLPPSPSYARSRSSKSKLRPSNSLTSFSGYSSRASTRSTIGASLNGLLTETTRKKVFDPVKLTYVDFDSTVSLFERKLMHYNEAVVLAQQNSLGEGVNRTLNAAIRAEAGGPVLTPENLEHLRYNYFEKFEPGSIMLKISQNTPQYAHVIAADEQIEALLSTDRHKLAADAVRAKVASMERKLACPTLNTADYSVSVRDAFHLSLFWDDVYHDIKCDSLGENYYGWLPPRQTTQRFYIELTDFALYRLRVVTCTVLETETRVLNADERHELAKNNFYYFQKSDAALAECLVLYLKENFLPHIKTYVVCPDLSHVRDLLSQVTAYVCENLKLHFYGHLRAELTTALLHDFMGSVIDALLLEFAPLALGQKLGALSPVSLATSVFERVASANSECYVLREVPRTTSILEKVVPKKLKRGLFGRFMK</sequence>
<protein>
    <submittedName>
        <fullName evidence="2">Uncharacterized protein</fullName>
    </submittedName>
</protein>
<reference evidence="3" key="1">
    <citation type="submission" date="2019-03" db="EMBL/GenBank/DDBJ databases">
        <title>Snf2 controls pulcherriminic acid biosynthesis and connects pigmentation and antifungal activity of the yeast Metschnikowia pulcherrima.</title>
        <authorList>
            <person name="Gore-Lloyd D."/>
            <person name="Sumann I."/>
            <person name="Brachmann A.O."/>
            <person name="Schneeberger K."/>
            <person name="Ortiz-Merino R.A."/>
            <person name="Moreno-Beltran M."/>
            <person name="Schlaefli M."/>
            <person name="Kirner P."/>
            <person name="Santos Kron A."/>
            <person name="Wolfe K.H."/>
            <person name="Piel J."/>
            <person name="Ahrens C.H."/>
            <person name="Henk D."/>
            <person name="Freimoser F.M."/>
        </authorList>
    </citation>
    <scope>NUCLEOTIDE SEQUENCE [LARGE SCALE GENOMIC DNA]</scope>
    <source>
        <strain evidence="3">APC 1.2</strain>
    </source>
</reference>
<gene>
    <name evidence="2" type="ORF">METSCH_D06190</name>
</gene>
<name>A0A4V1AEK6_9ASCO</name>